<dbReference type="RefSeq" id="WP_103750849.1">
    <property type="nucleotide sequence ID" value="NZ_PQGD01000008.1"/>
</dbReference>
<proteinExistence type="predicted"/>
<gene>
    <name evidence="1" type="ORF">CHU32_11510</name>
</gene>
<evidence type="ECO:0000313" key="2">
    <source>
        <dbReference type="Proteomes" id="UP000247005"/>
    </source>
</evidence>
<protein>
    <submittedName>
        <fullName evidence="1">Uncharacterized protein</fullName>
    </submittedName>
</protein>
<sequence>MSAYLRRDAGGRFAYPAYKGGVPPGIVSAYLRRDAGWRCAYPAYKDGVSPGIVSAYLRRDAGWRFAYPAYLYSVPPGMVMVCVPVGPVSAAPPGMHTTDSADLPVA</sequence>
<dbReference type="Proteomes" id="UP000247005">
    <property type="component" value="Unassembled WGS sequence"/>
</dbReference>
<evidence type="ECO:0000313" key="1">
    <source>
        <dbReference type="EMBL" id="POP48740.1"/>
    </source>
</evidence>
<dbReference type="AlphaFoldDB" id="A0A2P5GQB8"/>
<dbReference type="EMBL" id="PQGD01000008">
    <property type="protein sequence ID" value="POP48740.1"/>
    <property type="molecule type" value="Genomic_DNA"/>
</dbReference>
<accession>A0A2P5GQB8</accession>
<organism evidence="1 2">
    <name type="scientific">Superficieibacter electus</name>
    <dbReference type="NCBI Taxonomy" id="2022662"/>
    <lineage>
        <taxon>Bacteria</taxon>
        <taxon>Pseudomonadati</taxon>
        <taxon>Pseudomonadota</taxon>
        <taxon>Gammaproteobacteria</taxon>
        <taxon>Enterobacterales</taxon>
        <taxon>Enterobacteriaceae</taxon>
        <taxon>Superficieibacter</taxon>
    </lineage>
</organism>
<name>A0A2P5GQB8_9ENTR</name>
<comment type="caution">
    <text evidence="1">The sequence shown here is derived from an EMBL/GenBank/DDBJ whole genome shotgun (WGS) entry which is preliminary data.</text>
</comment>
<reference evidence="1 2" key="1">
    <citation type="submission" date="2018-01" db="EMBL/GenBank/DDBJ databases">
        <title>Superficieibacter electus gen. nov., sp. nov., an extended-spectrum beta-lactamase possessing member of the Enterobacteriaceae family, isolated from intensive care unit surfaces.</title>
        <authorList>
            <person name="Potter R.F."/>
            <person name="D'Souza A.W."/>
        </authorList>
    </citation>
    <scope>NUCLEOTIDE SEQUENCE [LARGE SCALE GENOMIC DNA]</scope>
    <source>
        <strain evidence="1 2">BP-1</strain>
    </source>
</reference>